<keyword evidence="2 7" id="KW-0689">Ribosomal protein</keyword>
<dbReference type="GO" id="GO:0006412">
    <property type="term" value="P:translation"/>
    <property type="evidence" value="ECO:0007669"/>
    <property type="project" value="InterPro"/>
</dbReference>
<protein>
    <recommendedName>
        <fullName evidence="4">Large ribosomal subunit protein bL27</fullName>
    </recommendedName>
    <alternativeName>
        <fullName evidence="5">50S ribosomal protein L27</fullName>
    </alternativeName>
</protein>
<comment type="similarity">
    <text evidence="1">Belongs to the bacterial ribosomal protein bL27 family.</text>
</comment>
<dbReference type="PROSITE" id="PS00831">
    <property type="entry name" value="RIBOSOMAL_L27"/>
    <property type="match status" value="1"/>
</dbReference>
<dbReference type="GO" id="GO:0005840">
    <property type="term" value="C:ribosome"/>
    <property type="evidence" value="ECO:0007669"/>
    <property type="project" value="UniProtKB-KW"/>
</dbReference>
<dbReference type="SUPFAM" id="SSF110324">
    <property type="entry name" value="Ribosomal L27 protein-like"/>
    <property type="match status" value="1"/>
</dbReference>
<feature type="region of interest" description="Disordered" evidence="6">
    <location>
        <begin position="1"/>
        <end position="23"/>
    </location>
</feature>
<name>A0A2M8EJ61_UNCKA</name>
<evidence type="ECO:0000256" key="2">
    <source>
        <dbReference type="ARBA" id="ARBA00022980"/>
    </source>
</evidence>
<dbReference type="InterPro" id="IPR001684">
    <property type="entry name" value="Ribosomal_bL27"/>
</dbReference>
<keyword evidence="3" id="KW-0687">Ribonucleoprotein</keyword>
<accession>A0A2M8EJ61</accession>
<reference evidence="8" key="1">
    <citation type="submission" date="2017-09" db="EMBL/GenBank/DDBJ databases">
        <title>Depth-based differentiation of microbial function through sediment-hosted aquifers and enrichment of novel symbionts in the deep terrestrial subsurface.</title>
        <authorList>
            <person name="Probst A.J."/>
            <person name="Ladd B."/>
            <person name="Jarett J.K."/>
            <person name="Geller-Mcgrath D.E."/>
            <person name="Sieber C.M.K."/>
            <person name="Emerson J.B."/>
            <person name="Anantharaman K."/>
            <person name="Thomas B.C."/>
            <person name="Malmstrom R."/>
            <person name="Stieglmeier M."/>
            <person name="Klingl A."/>
            <person name="Woyke T."/>
            <person name="Ryan C.M."/>
            <person name="Banfield J.F."/>
        </authorList>
    </citation>
    <scope>NUCLEOTIDE SEQUENCE [LARGE SCALE GENOMIC DNA]</scope>
</reference>
<dbReference type="Pfam" id="PF01016">
    <property type="entry name" value="Ribosomal_L27"/>
    <property type="match status" value="1"/>
</dbReference>
<evidence type="ECO:0000256" key="4">
    <source>
        <dbReference type="ARBA" id="ARBA00035175"/>
    </source>
</evidence>
<dbReference type="PANTHER" id="PTHR15893:SF0">
    <property type="entry name" value="LARGE RIBOSOMAL SUBUNIT PROTEIN BL27M"/>
    <property type="match status" value="1"/>
</dbReference>
<dbReference type="InterPro" id="IPR018261">
    <property type="entry name" value="Ribosomal_bL27_CS"/>
</dbReference>
<dbReference type="AlphaFoldDB" id="A0A2M8EJ61"/>
<feature type="non-terminal residue" evidence="7">
    <location>
        <position position="76"/>
    </location>
</feature>
<dbReference type="GO" id="GO:0003735">
    <property type="term" value="F:structural constituent of ribosome"/>
    <property type="evidence" value="ECO:0007669"/>
    <property type="project" value="InterPro"/>
</dbReference>
<evidence type="ECO:0000256" key="1">
    <source>
        <dbReference type="ARBA" id="ARBA00010797"/>
    </source>
</evidence>
<evidence type="ECO:0000256" key="3">
    <source>
        <dbReference type="ARBA" id="ARBA00023274"/>
    </source>
</evidence>
<dbReference type="Proteomes" id="UP000228781">
    <property type="component" value="Unassembled WGS sequence"/>
</dbReference>
<evidence type="ECO:0000256" key="5">
    <source>
        <dbReference type="ARBA" id="ARBA00035477"/>
    </source>
</evidence>
<sequence length="76" mass="8220">MAKKKAGGAKARQKPRVKGKRLGLKVASGQTVFTGRILVRQRGTKMKPGKNVGLGRDHTLFAQKEGKVQFSSTKKG</sequence>
<dbReference type="PANTHER" id="PTHR15893">
    <property type="entry name" value="RIBOSOMAL PROTEIN L27"/>
    <property type="match status" value="1"/>
</dbReference>
<evidence type="ECO:0000256" key="6">
    <source>
        <dbReference type="SAM" id="MobiDB-lite"/>
    </source>
</evidence>
<dbReference type="GO" id="GO:1990904">
    <property type="term" value="C:ribonucleoprotein complex"/>
    <property type="evidence" value="ECO:0007669"/>
    <property type="project" value="UniProtKB-KW"/>
</dbReference>
<gene>
    <name evidence="7" type="ORF">CO059_01700</name>
</gene>
<proteinExistence type="inferred from homology"/>
<dbReference type="EMBL" id="PFSK01000019">
    <property type="protein sequence ID" value="PJC22789.1"/>
    <property type="molecule type" value="Genomic_DNA"/>
</dbReference>
<dbReference type="Gene3D" id="2.40.50.100">
    <property type="match status" value="1"/>
</dbReference>
<evidence type="ECO:0000313" key="8">
    <source>
        <dbReference type="Proteomes" id="UP000228781"/>
    </source>
</evidence>
<organism evidence="7 8">
    <name type="scientific">candidate division WWE3 bacterium CG_4_9_14_0_2_um_filter_48_10</name>
    <dbReference type="NCBI Taxonomy" id="1975078"/>
    <lineage>
        <taxon>Bacteria</taxon>
        <taxon>Katanobacteria</taxon>
    </lineage>
</organism>
<dbReference type="PRINTS" id="PR00063">
    <property type="entry name" value="RIBOSOMALL27"/>
</dbReference>
<evidence type="ECO:0000313" key="7">
    <source>
        <dbReference type="EMBL" id="PJC22789.1"/>
    </source>
</evidence>
<comment type="caution">
    <text evidence="7">The sequence shown here is derived from an EMBL/GenBank/DDBJ whole genome shotgun (WGS) entry which is preliminary data.</text>
</comment>